<dbReference type="EMBL" id="QPIZ01000017">
    <property type="protein sequence ID" value="RCW31613.1"/>
    <property type="molecule type" value="Genomic_DNA"/>
</dbReference>
<sequence>MRQYKKFNLALGWLTFLISAMVYLLTIEPTTSFWDCGEFIAASYKLLVGHPPGAPFFMLMGRFFSLFAPDETYVAAMVNSMSALASAMTIAFLFWTITHLARKIFVDNQESPEDWRYWAVLGSGLVGALAYTFTDTFWFSAVEGEVYAMSSLFTAAVFWAILKWENVAHLPHSNRWLIVIAYLMGLSIGVHLLNLLAIPAIVMVYYFKKFEITQNNTLRALGISAVLLLFILYGIIPGVPKVAGAFELAFVNGMGLPFNSGLLVYGILLIGGLIFGIYYSYQHKKVVLNTALTAITVIIFGYSSFAMIVIRSAAEPTMDQNSPNNVFSLISYLNREQYGDRPLFTGEYYNSVIDRQASQAKQGAPVRIKKDGKYEIVQYRPGYVFDDNTTTFFPRMYSRQQSHISEYKKWADIEGRPVSVRDSNGEPKTIQLPTFGENLKFFFNYQIRHMYWRYFMWNFAGRQNDIQSHGELHHGNWISGIPFIDNAMLGDQSKLPDHLKNNPARNAYYFLPLLLGLIGLLFQYGSGRQGKQGFWIVMLLFFLTGLAIVLYLNQTPLQPRERDYAFAGSFYAFSIWIGLGVLALVDGLRKILGGRNAALASTLIALGLVPGILAAENWDDHDRSHRTIARDLAINYLNTIDEDGIIYTNGDNDTFPLWYVQEVEGVRTDVRVCNLSYLQTDWYIDQMKRKAYESDPLPISMTHDQYVTGTRDMVYLINRTEGAPDLQEAMAFLKSDNERTKRVPGYSEEIEYLPSNSFSLPADSLKLLQKDFVSEEYAHLIDSVMEINLGNRDYLLKNEMIVLDMLATNDWERPIFYAVTVGSDNYVGLDKYFQLEGFGYRIVPIKGSNQQGLTGRVDTEKAYRNFMEVYNLENFKDPRVYLDENHQRMAINIRNNMGRLATALLNEGKTEKALDVLDKAMEVLPADRIPHNYFSIFLAEGYYNGGEFEKGDEILKGFAEVNFQELDYFLSLSPRKRNRVMNDIRRNMAIYGEIVRTAESFEREEILEGLDQEYNSSLQKMGFFE</sequence>
<feature type="transmembrane region" description="Helical" evidence="2">
    <location>
        <begin position="73"/>
        <end position="95"/>
    </location>
</feature>
<comment type="caution">
    <text evidence="3">The sequence shown here is derived from an EMBL/GenBank/DDBJ whole genome shotgun (WGS) entry which is preliminary data.</text>
</comment>
<evidence type="ECO:0000256" key="2">
    <source>
        <dbReference type="SAM" id="Phobius"/>
    </source>
</evidence>
<evidence type="ECO:0000256" key="1">
    <source>
        <dbReference type="PROSITE-ProRule" id="PRU00339"/>
    </source>
</evidence>
<feature type="transmembrane region" description="Helical" evidence="2">
    <location>
        <begin position="115"/>
        <end position="134"/>
    </location>
</feature>
<feature type="transmembrane region" description="Helical" evidence="2">
    <location>
        <begin position="176"/>
        <end position="206"/>
    </location>
</feature>
<keyword evidence="2" id="KW-0812">Transmembrane</keyword>
<keyword evidence="4" id="KW-1185">Reference proteome</keyword>
<evidence type="ECO:0000313" key="3">
    <source>
        <dbReference type="EMBL" id="RCW31613.1"/>
    </source>
</evidence>
<dbReference type="InterPro" id="IPR021280">
    <property type="entry name" value="TMEM260-like"/>
</dbReference>
<feature type="transmembrane region" description="Helical" evidence="2">
    <location>
        <begin position="7"/>
        <end position="27"/>
    </location>
</feature>
<dbReference type="Proteomes" id="UP000252733">
    <property type="component" value="Unassembled WGS sequence"/>
</dbReference>
<feature type="transmembrane region" description="Helical" evidence="2">
    <location>
        <begin position="597"/>
        <end position="615"/>
    </location>
</feature>
<accession>A0A368USD3</accession>
<name>A0A368USD3_9BACT</name>
<feature type="transmembrane region" description="Helical" evidence="2">
    <location>
        <begin position="146"/>
        <end position="164"/>
    </location>
</feature>
<dbReference type="RefSeq" id="WP_114437409.1">
    <property type="nucleotide sequence ID" value="NZ_QPIZ01000017.1"/>
</dbReference>
<dbReference type="AlphaFoldDB" id="A0A368USD3"/>
<feature type="transmembrane region" description="Helical" evidence="2">
    <location>
        <begin position="39"/>
        <end position="61"/>
    </location>
</feature>
<protein>
    <submittedName>
        <fullName evidence="3">Uncharacterized protein DUF2723</fullName>
    </submittedName>
</protein>
<feature type="transmembrane region" description="Helical" evidence="2">
    <location>
        <begin position="286"/>
        <end position="310"/>
    </location>
</feature>
<feature type="transmembrane region" description="Helical" evidence="2">
    <location>
        <begin position="564"/>
        <end position="585"/>
    </location>
</feature>
<keyword evidence="1" id="KW-0802">TPR repeat</keyword>
<feature type="transmembrane region" description="Helical" evidence="2">
    <location>
        <begin position="218"/>
        <end position="236"/>
    </location>
</feature>
<keyword evidence="2" id="KW-1133">Transmembrane helix</keyword>
<feature type="transmembrane region" description="Helical" evidence="2">
    <location>
        <begin position="256"/>
        <end position="279"/>
    </location>
</feature>
<proteinExistence type="predicted"/>
<dbReference type="PANTHER" id="PTHR16214:SF3">
    <property type="entry name" value="TRANSMEMBRANE PROTEIN 260"/>
    <property type="match status" value="1"/>
</dbReference>
<gene>
    <name evidence="3" type="ORF">DFO77_11758</name>
</gene>
<dbReference type="InterPro" id="IPR019734">
    <property type="entry name" value="TPR_rpt"/>
</dbReference>
<dbReference type="PANTHER" id="PTHR16214">
    <property type="entry name" value="TRANSMEMBRANE PROTEIN 260"/>
    <property type="match status" value="1"/>
</dbReference>
<feature type="transmembrane region" description="Helical" evidence="2">
    <location>
        <begin position="507"/>
        <end position="526"/>
    </location>
</feature>
<reference evidence="3 4" key="1">
    <citation type="submission" date="2018-07" db="EMBL/GenBank/DDBJ databases">
        <title>Freshwater and sediment microbial communities from various areas in North America, analyzing microbe dynamics in response to fracking.</title>
        <authorList>
            <person name="Lamendella R."/>
        </authorList>
    </citation>
    <scope>NUCLEOTIDE SEQUENCE [LARGE SCALE GENOMIC DNA]</scope>
    <source>
        <strain evidence="3 4">160A</strain>
    </source>
</reference>
<organism evidence="3 4">
    <name type="scientific">Marinilabilia salmonicolor</name>
    <dbReference type="NCBI Taxonomy" id="989"/>
    <lineage>
        <taxon>Bacteria</taxon>
        <taxon>Pseudomonadati</taxon>
        <taxon>Bacteroidota</taxon>
        <taxon>Bacteroidia</taxon>
        <taxon>Marinilabiliales</taxon>
        <taxon>Marinilabiliaceae</taxon>
        <taxon>Marinilabilia</taxon>
    </lineage>
</organism>
<dbReference type="Pfam" id="PF11028">
    <property type="entry name" value="TMEM260-like"/>
    <property type="match status" value="1"/>
</dbReference>
<evidence type="ECO:0000313" key="4">
    <source>
        <dbReference type="Proteomes" id="UP000252733"/>
    </source>
</evidence>
<dbReference type="InterPro" id="IPR052724">
    <property type="entry name" value="GT117_domain-containing"/>
</dbReference>
<feature type="repeat" description="TPR" evidence="1">
    <location>
        <begin position="894"/>
        <end position="927"/>
    </location>
</feature>
<dbReference type="PROSITE" id="PS50005">
    <property type="entry name" value="TPR"/>
    <property type="match status" value="1"/>
</dbReference>
<keyword evidence="2" id="KW-0472">Membrane</keyword>
<feature type="transmembrane region" description="Helical" evidence="2">
    <location>
        <begin position="533"/>
        <end position="552"/>
    </location>
</feature>